<feature type="transmembrane region" description="Helical" evidence="7">
    <location>
        <begin position="81"/>
        <end position="103"/>
    </location>
</feature>
<dbReference type="GO" id="GO:0046872">
    <property type="term" value="F:metal ion binding"/>
    <property type="evidence" value="ECO:0007669"/>
    <property type="project" value="UniProtKB-KW"/>
</dbReference>
<keyword evidence="5 7" id="KW-0472">Membrane</keyword>
<keyword evidence="6" id="KW-0862">Zinc</keyword>
<dbReference type="EMBL" id="SELW01000599">
    <property type="protein sequence ID" value="TID19235.1"/>
    <property type="molecule type" value="Genomic_DNA"/>
</dbReference>
<feature type="transmembrane region" description="Helical" evidence="7">
    <location>
        <begin position="170"/>
        <end position="188"/>
    </location>
</feature>
<dbReference type="STRING" id="52247.A0A4V4NFD9"/>
<accession>A0A4V4NFD9</accession>
<protein>
    <submittedName>
        <fullName evidence="8">Uncharacterized protein</fullName>
    </submittedName>
</protein>
<comment type="similarity">
    <text evidence="2">Belongs to the ADIPOR family.</text>
</comment>
<evidence type="ECO:0000256" key="6">
    <source>
        <dbReference type="PIRSR" id="PIRSR604254-1"/>
    </source>
</evidence>
<feature type="transmembrane region" description="Helical" evidence="7">
    <location>
        <begin position="131"/>
        <end position="150"/>
    </location>
</feature>
<gene>
    <name evidence="8" type="ORF">CANINC_003805</name>
</gene>
<feature type="binding site" evidence="6">
    <location>
        <position position="151"/>
    </location>
    <ligand>
        <name>Zn(2+)</name>
        <dbReference type="ChEBI" id="CHEBI:29105"/>
    </ligand>
</feature>
<evidence type="ECO:0000256" key="4">
    <source>
        <dbReference type="ARBA" id="ARBA00022989"/>
    </source>
</evidence>
<organism evidence="8 9">
    <name type="scientific">Pichia inconspicua</name>
    <dbReference type="NCBI Taxonomy" id="52247"/>
    <lineage>
        <taxon>Eukaryota</taxon>
        <taxon>Fungi</taxon>
        <taxon>Dikarya</taxon>
        <taxon>Ascomycota</taxon>
        <taxon>Saccharomycotina</taxon>
        <taxon>Pichiomycetes</taxon>
        <taxon>Pichiales</taxon>
        <taxon>Pichiaceae</taxon>
        <taxon>Pichia</taxon>
    </lineage>
</organism>
<comment type="subcellular location">
    <subcellularLocation>
        <location evidence="1">Membrane</location>
        <topology evidence="1">Multi-pass membrane protein</topology>
    </subcellularLocation>
</comment>
<dbReference type="Pfam" id="PF03006">
    <property type="entry name" value="HlyIII"/>
    <property type="match status" value="1"/>
</dbReference>
<dbReference type="InterPro" id="IPR004254">
    <property type="entry name" value="AdipoR/HlyIII-related"/>
</dbReference>
<dbReference type="PANTHER" id="PTHR20855">
    <property type="entry name" value="ADIPOR/PROGESTIN RECEPTOR-RELATED"/>
    <property type="match status" value="1"/>
</dbReference>
<comment type="caution">
    <text evidence="8">The sequence shown here is derived from an EMBL/GenBank/DDBJ whole genome shotgun (WGS) entry which is preliminary data.</text>
</comment>
<feature type="transmembrane region" description="Helical" evidence="7">
    <location>
        <begin position="226"/>
        <end position="247"/>
    </location>
</feature>
<keyword evidence="3 7" id="KW-0812">Transmembrane</keyword>
<feature type="transmembrane region" description="Helical" evidence="7">
    <location>
        <begin position="194"/>
        <end position="214"/>
    </location>
</feature>
<keyword evidence="6" id="KW-0479">Metal-binding</keyword>
<dbReference type="AlphaFoldDB" id="A0A4V4NFD9"/>
<dbReference type="PANTHER" id="PTHR20855:SF52">
    <property type="entry name" value="ADIPONECTIN RECEPTOR PROTEIN"/>
    <property type="match status" value="1"/>
</dbReference>
<sequence length="330" mass="37094">MVKRKMARQVINSGSSSTIITQETTLMHQDRKNRRKLVSYNELPEWQKDNDYITHGYVRETNSFMHCFESLFYLHNETVNILTHLIPGAMVPLLCVLCIPLIFSNDNLVKTLPSFIVKIPEFPNTDVTDKYVFSLFFVGFIGCLSCSGVYHTIKSHSRNVSCVGSQLDYAGILLLIGASLVGIVHYALIDTPVIKNVFISLISIVGLASLALTWNPNFKTPAWRPIRTCVFVLFSFTGLIPICYGLYVYDVTTVARRAGLKYVGLEALSYLTGASLYAGRFPERVSPGKFDFFGHSHQIFHILVVAGAYWHFRALVQAYIVAKTETLAIM</sequence>
<keyword evidence="9" id="KW-1185">Reference proteome</keyword>
<proteinExistence type="inferred from homology"/>
<evidence type="ECO:0000256" key="2">
    <source>
        <dbReference type="ARBA" id="ARBA00007018"/>
    </source>
</evidence>
<dbReference type="Proteomes" id="UP000307173">
    <property type="component" value="Unassembled WGS sequence"/>
</dbReference>
<dbReference type="OrthoDB" id="529367at2759"/>
<dbReference type="GO" id="GO:0006882">
    <property type="term" value="P:intracellular zinc ion homeostasis"/>
    <property type="evidence" value="ECO:0007669"/>
    <property type="project" value="TreeGrafter"/>
</dbReference>
<reference evidence="8 9" key="1">
    <citation type="journal article" date="2019" name="Front. Genet.">
        <title>Whole-Genome Sequencing of the Opportunistic Yeast Pathogen Candida inconspicua Uncovers Its Hybrid Origin.</title>
        <authorList>
            <person name="Mixao V."/>
            <person name="Hansen A.P."/>
            <person name="Saus E."/>
            <person name="Boekhout T."/>
            <person name="Lass-Florl C."/>
            <person name="Gabaldon T."/>
        </authorList>
    </citation>
    <scope>NUCLEOTIDE SEQUENCE [LARGE SCALE GENOMIC DNA]</scope>
    <source>
        <strain evidence="8 9">CBS 180</strain>
    </source>
</reference>
<dbReference type="GO" id="GO:0016020">
    <property type="term" value="C:membrane"/>
    <property type="evidence" value="ECO:0007669"/>
    <property type="project" value="UniProtKB-SubCell"/>
</dbReference>
<evidence type="ECO:0000256" key="3">
    <source>
        <dbReference type="ARBA" id="ARBA00022692"/>
    </source>
</evidence>
<evidence type="ECO:0000256" key="5">
    <source>
        <dbReference type="ARBA" id="ARBA00023136"/>
    </source>
</evidence>
<keyword evidence="4 7" id="KW-1133">Transmembrane helix</keyword>
<evidence type="ECO:0000313" key="9">
    <source>
        <dbReference type="Proteomes" id="UP000307173"/>
    </source>
</evidence>
<evidence type="ECO:0000313" key="8">
    <source>
        <dbReference type="EMBL" id="TID19235.1"/>
    </source>
</evidence>
<name>A0A4V4NFD9_9ASCO</name>
<feature type="binding site" evidence="6">
    <location>
        <position position="297"/>
    </location>
    <ligand>
        <name>Zn(2+)</name>
        <dbReference type="ChEBI" id="CHEBI:29105"/>
    </ligand>
</feature>
<evidence type="ECO:0000256" key="1">
    <source>
        <dbReference type="ARBA" id="ARBA00004141"/>
    </source>
</evidence>
<dbReference type="GO" id="GO:0038023">
    <property type="term" value="F:signaling receptor activity"/>
    <property type="evidence" value="ECO:0007669"/>
    <property type="project" value="TreeGrafter"/>
</dbReference>
<evidence type="ECO:0000256" key="7">
    <source>
        <dbReference type="SAM" id="Phobius"/>
    </source>
</evidence>
<feature type="transmembrane region" description="Helical" evidence="7">
    <location>
        <begin position="299"/>
        <end position="322"/>
    </location>
</feature>
<feature type="binding site" evidence="6">
    <location>
        <position position="301"/>
    </location>
    <ligand>
        <name>Zn(2+)</name>
        <dbReference type="ChEBI" id="CHEBI:29105"/>
    </ligand>
</feature>